<dbReference type="Pfam" id="PF01747">
    <property type="entry name" value="ATP-sulfurylase"/>
    <property type="match status" value="1"/>
</dbReference>
<accession>A0A7C3C6J1</accession>
<keyword evidence="4" id="KW-0548">Nucleotidyltransferase</keyword>
<dbReference type="SUPFAM" id="SSF88697">
    <property type="entry name" value="PUA domain-like"/>
    <property type="match status" value="1"/>
</dbReference>
<dbReference type="InterPro" id="IPR014729">
    <property type="entry name" value="Rossmann-like_a/b/a_fold"/>
</dbReference>
<dbReference type="InterPro" id="IPR025980">
    <property type="entry name" value="ATP-Sase_PUA-like_dom"/>
</dbReference>
<feature type="domain" description="Sulphate adenylyltransferase catalytic" evidence="2">
    <location>
        <begin position="150"/>
        <end position="349"/>
    </location>
</feature>
<dbReference type="InterPro" id="IPR024951">
    <property type="entry name" value="Sulfurylase_cat_dom"/>
</dbReference>
<protein>
    <submittedName>
        <fullName evidence="4">Sulfate adenylyltransferase</fullName>
    </submittedName>
</protein>
<name>A0A7C3C6J1_9BACT</name>
<evidence type="ECO:0000259" key="3">
    <source>
        <dbReference type="Pfam" id="PF14306"/>
    </source>
</evidence>
<comment type="pathway">
    <text evidence="1">Sulfur metabolism; hydrogen sulfide biosynthesis; sulfite from sulfate: step 1/3.</text>
</comment>
<dbReference type="PANTHER" id="PTHR43509:SF1">
    <property type="entry name" value="SULFATE ADENYLYLTRANSFERASE"/>
    <property type="match status" value="1"/>
</dbReference>
<feature type="domain" description="ATP-sulfurylase PUA-like" evidence="3">
    <location>
        <begin position="5"/>
        <end position="140"/>
    </location>
</feature>
<dbReference type="Gene3D" id="3.40.50.620">
    <property type="entry name" value="HUPs"/>
    <property type="match status" value="1"/>
</dbReference>
<reference evidence="4" key="1">
    <citation type="journal article" date="2020" name="mSystems">
        <title>Genome- and Community-Level Interaction Insights into Carbon Utilization and Element Cycling Functions of Hydrothermarchaeota in Hydrothermal Sediment.</title>
        <authorList>
            <person name="Zhou Z."/>
            <person name="Liu Y."/>
            <person name="Xu W."/>
            <person name="Pan J."/>
            <person name="Luo Z.H."/>
            <person name="Li M."/>
        </authorList>
    </citation>
    <scope>NUCLEOTIDE SEQUENCE [LARGE SCALE GENOMIC DNA]</scope>
    <source>
        <strain evidence="4">HyVt-507</strain>
    </source>
</reference>
<dbReference type="Gene3D" id="3.10.400.10">
    <property type="entry name" value="Sulfate adenylyltransferase"/>
    <property type="match status" value="1"/>
</dbReference>
<keyword evidence="4" id="KW-0808">Transferase</keyword>
<organism evidence="4">
    <name type="scientific">Sulfurimonas autotrophica</name>
    <dbReference type="NCBI Taxonomy" id="202747"/>
    <lineage>
        <taxon>Bacteria</taxon>
        <taxon>Pseudomonadati</taxon>
        <taxon>Campylobacterota</taxon>
        <taxon>Epsilonproteobacteria</taxon>
        <taxon>Campylobacterales</taxon>
        <taxon>Sulfurimonadaceae</taxon>
        <taxon>Sulfurimonas</taxon>
    </lineage>
</organism>
<dbReference type="EMBL" id="DRNH01000021">
    <property type="protein sequence ID" value="HFB53161.1"/>
    <property type="molecule type" value="Genomic_DNA"/>
</dbReference>
<gene>
    <name evidence="4" type="ORF">ENJ67_00380</name>
</gene>
<dbReference type="Proteomes" id="UP000886390">
    <property type="component" value="Unassembled WGS sequence"/>
</dbReference>
<proteinExistence type="predicted"/>
<dbReference type="InterPro" id="IPR015947">
    <property type="entry name" value="PUA-like_sf"/>
</dbReference>
<dbReference type="PANTHER" id="PTHR43509">
    <property type="match status" value="1"/>
</dbReference>
<dbReference type="GO" id="GO:0004781">
    <property type="term" value="F:sulfate adenylyltransferase (ATP) activity"/>
    <property type="evidence" value="ECO:0007669"/>
    <property type="project" value="InterPro"/>
</dbReference>
<evidence type="ECO:0000259" key="2">
    <source>
        <dbReference type="Pfam" id="PF01747"/>
    </source>
</evidence>
<sequence length="396" mass="44793">MTSSRKNKTLFIDKEAASALELVDDGLLAPVTKLMNEVESQEVLQTGLIDGKSFPFPFILAPSGKRNEEIIASLEKDEEITILCDGEEFATLTVEETFEIDPNERVKHIYGTDDLTHPGVMATIKRIGRWAVSGEYTILNKKENINKKNIAQVKELIGAKHVSSLVMGVNPLHRAHERLIRQTLESTDLLIIFLLKPYDSANLAYDVRKEALEFFINNFLPKNRVLIVPLENSYIFAGYNEIIIDAIVAKNYGCDRLTIGRNHAGLGMFYDCNSNKSIVDRVTGIDIEITVASEYVYCDECKTLVSKNTCPHGQHHQISYHADSILELLEAGLLPPAVLIRKEISSFVLSKLFPNRFKNLEKLYYDTFPVKGLLEEHSEKDFYLELMKLYQTTSLT</sequence>
<comment type="caution">
    <text evidence="4">The sequence shown here is derived from an EMBL/GenBank/DDBJ whole genome shotgun (WGS) entry which is preliminary data.</text>
</comment>
<dbReference type="SUPFAM" id="SSF52374">
    <property type="entry name" value="Nucleotidylyl transferase"/>
    <property type="match status" value="1"/>
</dbReference>
<dbReference type="AlphaFoldDB" id="A0A7C3C6J1"/>
<evidence type="ECO:0000313" key="4">
    <source>
        <dbReference type="EMBL" id="HFB53161.1"/>
    </source>
</evidence>
<dbReference type="Pfam" id="PF14306">
    <property type="entry name" value="PUA_2"/>
    <property type="match status" value="1"/>
</dbReference>
<evidence type="ECO:0000256" key="1">
    <source>
        <dbReference type="ARBA" id="ARBA00005048"/>
    </source>
</evidence>